<reference evidence="2 3" key="1">
    <citation type="submission" date="2023-03" db="EMBL/GenBank/DDBJ databases">
        <title>Isolation and description of six Streptomyces strains from soil environments, able to metabolize different microbial glucans.</title>
        <authorList>
            <person name="Widen T."/>
            <person name="Larsbrink J."/>
        </authorList>
    </citation>
    <scope>NUCLEOTIDE SEQUENCE [LARGE SCALE GENOMIC DNA]</scope>
    <source>
        <strain evidence="2 3">Alt2</strain>
    </source>
</reference>
<name>A0ABY9IS58_9ACTN</name>
<dbReference type="RefSeq" id="WP_306070552.1">
    <property type="nucleotide sequence ID" value="NZ_CP120988.1"/>
</dbReference>
<feature type="transmembrane region" description="Helical" evidence="1">
    <location>
        <begin position="65"/>
        <end position="83"/>
    </location>
</feature>
<dbReference type="Proteomes" id="UP001235744">
    <property type="component" value="Chromosome"/>
</dbReference>
<evidence type="ECO:0008006" key="4">
    <source>
        <dbReference type="Google" id="ProtNLM"/>
    </source>
</evidence>
<proteinExistence type="predicted"/>
<protein>
    <recommendedName>
        <fullName evidence="4">Integral membrane protein</fullName>
    </recommendedName>
</protein>
<keyword evidence="1" id="KW-1133">Transmembrane helix</keyword>
<keyword evidence="3" id="KW-1185">Reference proteome</keyword>
<accession>A0ABY9IS58</accession>
<evidence type="ECO:0000313" key="3">
    <source>
        <dbReference type="Proteomes" id="UP001235744"/>
    </source>
</evidence>
<organism evidence="2 3">
    <name type="scientific">Streptomyces poriferorum</name>
    <dbReference type="NCBI Taxonomy" id="2798799"/>
    <lineage>
        <taxon>Bacteria</taxon>
        <taxon>Bacillati</taxon>
        <taxon>Actinomycetota</taxon>
        <taxon>Actinomycetes</taxon>
        <taxon>Kitasatosporales</taxon>
        <taxon>Streptomycetaceae</taxon>
        <taxon>Streptomyces</taxon>
    </lineage>
</organism>
<feature type="transmembrane region" description="Helical" evidence="1">
    <location>
        <begin position="132"/>
        <end position="153"/>
    </location>
</feature>
<dbReference type="EMBL" id="CP120988">
    <property type="protein sequence ID" value="WLQ58235.1"/>
    <property type="molecule type" value="Genomic_DNA"/>
</dbReference>
<keyword evidence="1" id="KW-0812">Transmembrane</keyword>
<sequence>MATATLLCIALTQLVLSAVAFGAGRSAGRWTCLLGCGLAYDSLVVATGAAMGEGAPLETLNAGRFVVHAVLTPAVIVCGALLLGPRRRTLVAAWLVAGASAVAGALLTLPGLTLEPRHWAGTLRYVAAGDHGAPAAAAFCILALLGIGVRAWIRDAVPWIALGAAAVFVASAFAFSVPLLGNAGEALMLAGLVAALRDHRTAGARLPVPSTG</sequence>
<evidence type="ECO:0000313" key="2">
    <source>
        <dbReference type="EMBL" id="WLQ58235.1"/>
    </source>
</evidence>
<gene>
    <name evidence="2" type="ORF">P8A19_23625</name>
</gene>
<evidence type="ECO:0000256" key="1">
    <source>
        <dbReference type="SAM" id="Phobius"/>
    </source>
</evidence>
<keyword evidence="1" id="KW-0472">Membrane</keyword>
<feature type="transmembrane region" description="Helical" evidence="1">
    <location>
        <begin position="160"/>
        <end position="180"/>
    </location>
</feature>
<feature type="transmembrane region" description="Helical" evidence="1">
    <location>
        <begin position="90"/>
        <end position="112"/>
    </location>
</feature>